<dbReference type="GO" id="GO:0005829">
    <property type="term" value="C:cytosol"/>
    <property type="evidence" value="ECO:0007669"/>
    <property type="project" value="UniProtKB-ARBA"/>
</dbReference>
<keyword evidence="16" id="KW-0010">Activator</keyword>
<dbReference type="EC" id="2.1.1.319" evidence="4"/>
<evidence type="ECO:0000256" key="7">
    <source>
        <dbReference type="ARBA" id="ARBA00022490"/>
    </source>
</evidence>
<evidence type="ECO:0000313" key="28">
    <source>
        <dbReference type="Proteomes" id="UP001279410"/>
    </source>
</evidence>
<evidence type="ECO:0000256" key="8">
    <source>
        <dbReference type="ARBA" id="ARBA00022491"/>
    </source>
</evidence>
<gene>
    <name evidence="27" type="ORF">AKAME5_001965900</name>
</gene>
<dbReference type="Pfam" id="PF13649">
    <property type="entry name" value="Methyltransf_25"/>
    <property type="match status" value="1"/>
</dbReference>
<keyword evidence="12" id="KW-0810">Translation regulation</keyword>
<dbReference type="Pfam" id="PF22528">
    <property type="entry name" value="PRMT_C"/>
    <property type="match status" value="1"/>
</dbReference>
<dbReference type="FunFam" id="2.70.160.11:FF:000002">
    <property type="entry name" value="Probable histone-arginine methyltransferase CARM1"/>
    <property type="match status" value="1"/>
</dbReference>
<dbReference type="AlphaFoldDB" id="A0AAD3NBK8"/>
<evidence type="ECO:0000256" key="14">
    <source>
        <dbReference type="ARBA" id="ARBA00023015"/>
    </source>
</evidence>
<evidence type="ECO:0000256" key="23">
    <source>
        <dbReference type="PROSITE-ProRule" id="PRU01015"/>
    </source>
</evidence>
<dbReference type="SUPFAM" id="SSF48371">
    <property type="entry name" value="ARM repeat"/>
    <property type="match status" value="1"/>
</dbReference>
<protein>
    <recommendedName>
        <fullName evidence="5">CCR4-NOT transcription complex subunit 9</fullName>
        <ecNumber evidence="4">2.1.1.319</ecNumber>
    </recommendedName>
    <alternativeName>
        <fullName evidence="19">Cell differentiation protein RQCD1 homolog</fullName>
    </alternativeName>
    <alternativeName>
        <fullName evidence="21">Coactivator-associated arginine methyltransferase 1</fullName>
    </alternativeName>
    <alternativeName>
        <fullName evidence="6">Histone-arginine methyltransferase CARM1</fullName>
    </alternativeName>
    <alternativeName>
        <fullName evidence="20">Protein arginine N-methyltransferase 4</fullName>
    </alternativeName>
</protein>
<evidence type="ECO:0000259" key="25">
    <source>
        <dbReference type="Pfam" id="PF13649"/>
    </source>
</evidence>
<dbReference type="InterPro" id="IPR055135">
    <property type="entry name" value="PRMT_dom"/>
</dbReference>
<evidence type="ECO:0000256" key="5">
    <source>
        <dbReference type="ARBA" id="ARBA00014171"/>
    </source>
</evidence>
<dbReference type="GO" id="GO:0006402">
    <property type="term" value="P:mRNA catabolic process"/>
    <property type="evidence" value="ECO:0007669"/>
    <property type="project" value="InterPro"/>
</dbReference>
<dbReference type="GO" id="GO:0000932">
    <property type="term" value="C:P-body"/>
    <property type="evidence" value="ECO:0007669"/>
    <property type="project" value="UniProtKB-SubCell"/>
</dbReference>
<feature type="domain" description="Methyltransferase" evidence="25">
    <location>
        <begin position="210"/>
        <end position="305"/>
    </location>
</feature>
<dbReference type="PANTHER" id="PTHR12262">
    <property type="entry name" value="CCR4-NOT TRANSCRIPTION COMPLEX SUBUNIT 9"/>
    <property type="match status" value="1"/>
</dbReference>
<dbReference type="CDD" id="cd02440">
    <property type="entry name" value="AdoMet_MTases"/>
    <property type="match status" value="1"/>
</dbReference>
<feature type="region of interest" description="Disordered" evidence="24">
    <location>
        <begin position="142"/>
        <end position="162"/>
    </location>
</feature>
<dbReference type="InterPro" id="IPR025799">
    <property type="entry name" value="Arg_MeTrfase"/>
</dbReference>
<evidence type="ECO:0000256" key="6">
    <source>
        <dbReference type="ARBA" id="ARBA00021804"/>
    </source>
</evidence>
<proteinExistence type="inferred from homology"/>
<evidence type="ECO:0000256" key="1">
    <source>
        <dbReference type="ARBA" id="ARBA00004123"/>
    </source>
</evidence>
<dbReference type="FunFam" id="1.25.10.10:FF:000037">
    <property type="entry name" value="CCR4-NOT transcription complex subunit 9"/>
    <property type="match status" value="1"/>
</dbReference>
<dbReference type="PROSITE" id="PS51678">
    <property type="entry name" value="SAM_MT_PRMT"/>
    <property type="match status" value="1"/>
</dbReference>
<dbReference type="InterPro" id="IPR029063">
    <property type="entry name" value="SAM-dependent_MTases_sf"/>
</dbReference>
<evidence type="ECO:0000256" key="17">
    <source>
        <dbReference type="ARBA" id="ARBA00023163"/>
    </source>
</evidence>
<dbReference type="Gene3D" id="2.70.160.11">
    <property type="entry name" value="Hnrnp arginine n-methyltransferase1"/>
    <property type="match status" value="1"/>
</dbReference>
<keyword evidence="14" id="KW-0805">Transcription regulation</keyword>
<dbReference type="InterPro" id="IPR007216">
    <property type="entry name" value="CNOT9"/>
</dbReference>
<evidence type="ECO:0000256" key="16">
    <source>
        <dbReference type="ARBA" id="ARBA00023159"/>
    </source>
</evidence>
<evidence type="ECO:0000256" key="9">
    <source>
        <dbReference type="ARBA" id="ARBA00022603"/>
    </source>
</evidence>
<keyword evidence="10 23" id="KW-0808">Transferase</keyword>
<evidence type="ECO:0000256" key="20">
    <source>
        <dbReference type="ARBA" id="ARBA00030670"/>
    </source>
</evidence>
<dbReference type="GO" id="GO:0032259">
    <property type="term" value="P:methylation"/>
    <property type="evidence" value="ECO:0007669"/>
    <property type="project" value="UniProtKB-KW"/>
</dbReference>
<keyword evidence="13" id="KW-0156">Chromatin regulator</keyword>
<keyword evidence="17" id="KW-0804">Transcription</keyword>
<evidence type="ECO:0000256" key="22">
    <source>
        <dbReference type="ARBA" id="ARBA00049086"/>
    </source>
</evidence>
<name>A0AAD3NBK8_LATJO</name>
<accession>A0AAD3NBK8</accession>
<keyword evidence="7" id="KW-0963">Cytoplasm</keyword>
<dbReference type="Pfam" id="PF11531">
    <property type="entry name" value="CARM1"/>
    <property type="match status" value="1"/>
</dbReference>
<evidence type="ECO:0000256" key="21">
    <source>
        <dbReference type="ARBA" id="ARBA00033236"/>
    </source>
</evidence>
<keyword evidence="9 23" id="KW-0489">Methyltransferase</keyword>
<dbReference type="Gene3D" id="2.30.29.30">
    <property type="entry name" value="Pleckstrin-homology domain (PH domain)/Phosphotyrosine-binding domain (PTB)"/>
    <property type="match status" value="1"/>
</dbReference>
<dbReference type="GO" id="GO:0035242">
    <property type="term" value="F:protein-arginine omega-N asymmetric methyltransferase activity"/>
    <property type="evidence" value="ECO:0007669"/>
    <property type="project" value="UniProtKB-EC"/>
</dbReference>
<dbReference type="Pfam" id="PF04078">
    <property type="entry name" value="Rcd1"/>
    <property type="match status" value="1"/>
</dbReference>
<dbReference type="InterPro" id="IPR011989">
    <property type="entry name" value="ARM-like"/>
</dbReference>
<keyword evidence="28" id="KW-1185">Reference proteome</keyword>
<dbReference type="SUPFAM" id="SSF53335">
    <property type="entry name" value="S-adenosyl-L-methionine-dependent methyltransferases"/>
    <property type="match status" value="1"/>
</dbReference>
<evidence type="ECO:0000256" key="18">
    <source>
        <dbReference type="ARBA" id="ARBA00023242"/>
    </source>
</evidence>
<evidence type="ECO:0000256" key="4">
    <source>
        <dbReference type="ARBA" id="ARBA00011925"/>
    </source>
</evidence>
<evidence type="ECO:0000256" key="12">
    <source>
        <dbReference type="ARBA" id="ARBA00022845"/>
    </source>
</evidence>
<dbReference type="GO" id="GO:0005634">
    <property type="term" value="C:nucleus"/>
    <property type="evidence" value="ECO:0007669"/>
    <property type="project" value="UniProtKB-SubCell"/>
</dbReference>
<dbReference type="EMBL" id="BRZM01000132">
    <property type="protein sequence ID" value="GLD68346.1"/>
    <property type="molecule type" value="Genomic_DNA"/>
</dbReference>
<evidence type="ECO:0000256" key="2">
    <source>
        <dbReference type="ARBA" id="ARBA00004201"/>
    </source>
</evidence>
<evidence type="ECO:0000313" key="27">
    <source>
        <dbReference type="EMBL" id="GLD68346.1"/>
    </source>
</evidence>
<comment type="caution">
    <text evidence="27">The sequence shown here is derived from an EMBL/GenBank/DDBJ whole genome shotgun (WGS) entry which is preliminary data.</text>
</comment>
<dbReference type="Gene3D" id="1.25.10.10">
    <property type="entry name" value="Leucine-rich Repeat Variant"/>
    <property type="match status" value="1"/>
</dbReference>
<dbReference type="GO" id="GO:0031047">
    <property type="term" value="P:regulatory ncRNA-mediated gene silencing"/>
    <property type="evidence" value="ECO:0007669"/>
    <property type="project" value="UniProtKB-KW"/>
</dbReference>
<dbReference type="InterPro" id="IPR016024">
    <property type="entry name" value="ARM-type_fold"/>
</dbReference>
<reference evidence="27" key="1">
    <citation type="submission" date="2022-08" db="EMBL/GenBank/DDBJ databases">
        <title>Genome sequencing of akame (Lates japonicus).</title>
        <authorList>
            <person name="Hashiguchi Y."/>
            <person name="Takahashi H."/>
        </authorList>
    </citation>
    <scope>NUCLEOTIDE SEQUENCE</scope>
    <source>
        <strain evidence="27">Kochi</strain>
    </source>
</reference>
<evidence type="ECO:0000256" key="15">
    <source>
        <dbReference type="ARBA" id="ARBA00023158"/>
    </source>
</evidence>
<dbReference type="FunFam" id="3.40.50.150:FF:000031">
    <property type="entry name" value="Putative Histone-arginine methyltransferase CARM1"/>
    <property type="match status" value="1"/>
</dbReference>
<comment type="similarity">
    <text evidence="3">Belongs to the CNOT9 family.</text>
</comment>
<feature type="domain" description="Protein arginine N-methyltransferase" evidence="26">
    <location>
        <begin position="313"/>
        <end position="474"/>
    </location>
</feature>
<dbReference type="Gene3D" id="3.40.50.150">
    <property type="entry name" value="Vaccinia Virus protein VP39"/>
    <property type="match status" value="1"/>
</dbReference>
<dbReference type="GO" id="GO:0006417">
    <property type="term" value="P:regulation of translation"/>
    <property type="evidence" value="ECO:0007669"/>
    <property type="project" value="UniProtKB-KW"/>
</dbReference>
<evidence type="ECO:0000256" key="11">
    <source>
        <dbReference type="ARBA" id="ARBA00022691"/>
    </source>
</evidence>
<dbReference type="GO" id="GO:0030014">
    <property type="term" value="C:CCR4-NOT complex"/>
    <property type="evidence" value="ECO:0007669"/>
    <property type="project" value="InterPro"/>
</dbReference>
<keyword evidence="8" id="KW-0678">Repressor</keyword>
<dbReference type="InterPro" id="IPR011993">
    <property type="entry name" value="PH-like_dom_sf"/>
</dbReference>
<comment type="subcellular location">
    <subcellularLocation>
        <location evidence="2">Cytoplasm</location>
        <location evidence="2">P-body</location>
    </subcellularLocation>
    <subcellularLocation>
        <location evidence="1">Nucleus</location>
    </subcellularLocation>
</comment>
<evidence type="ECO:0000256" key="19">
    <source>
        <dbReference type="ARBA" id="ARBA00030283"/>
    </source>
</evidence>
<organism evidence="27 28">
    <name type="scientific">Lates japonicus</name>
    <name type="common">Japanese lates</name>
    <dbReference type="NCBI Taxonomy" id="270547"/>
    <lineage>
        <taxon>Eukaryota</taxon>
        <taxon>Metazoa</taxon>
        <taxon>Chordata</taxon>
        <taxon>Craniata</taxon>
        <taxon>Vertebrata</taxon>
        <taxon>Euteleostomi</taxon>
        <taxon>Actinopterygii</taxon>
        <taxon>Neopterygii</taxon>
        <taxon>Teleostei</taxon>
        <taxon>Neoteleostei</taxon>
        <taxon>Acanthomorphata</taxon>
        <taxon>Carangaria</taxon>
        <taxon>Carangaria incertae sedis</taxon>
        <taxon>Centropomidae</taxon>
        <taxon>Lates</taxon>
    </lineage>
</organism>
<keyword evidence="11 23" id="KW-0949">S-adenosyl-L-methionine</keyword>
<evidence type="ECO:0000259" key="26">
    <source>
        <dbReference type="Pfam" id="PF22528"/>
    </source>
</evidence>
<comment type="catalytic activity">
    <reaction evidence="22">
        <text>L-arginyl-[protein] + 2 S-adenosyl-L-methionine = N(omega),N(omega)-dimethyl-L-arginyl-[protein] + 2 S-adenosyl-L-homocysteine + 2 H(+)</text>
        <dbReference type="Rhea" id="RHEA:48096"/>
        <dbReference type="Rhea" id="RHEA-COMP:10532"/>
        <dbReference type="Rhea" id="RHEA-COMP:11991"/>
        <dbReference type="ChEBI" id="CHEBI:15378"/>
        <dbReference type="ChEBI" id="CHEBI:29965"/>
        <dbReference type="ChEBI" id="CHEBI:57856"/>
        <dbReference type="ChEBI" id="CHEBI:59789"/>
        <dbReference type="ChEBI" id="CHEBI:61897"/>
        <dbReference type="EC" id="2.1.1.319"/>
    </reaction>
</comment>
<evidence type="ECO:0000256" key="3">
    <source>
        <dbReference type="ARBA" id="ARBA00006385"/>
    </source>
</evidence>
<dbReference type="Proteomes" id="UP001279410">
    <property type="component" value="Unassembled WGS sequence"/>
</dbReference>
<keyword evidence="15" id="KW-0943">RNA-mediated gene silencing</keyword>
<dbReference type="InterPro" id="IPR041698">
    <property type="entry name" value="Methyltransf_25"/>
</dbReference>
<evidence type="ECO:0000256" key="24">
    <source>
        <dbReference type="SAM" id="MobiDB-lite"/>
    </source>
</evidence>
<evidence type="ECO:0000256" key="13">
    <source>
        <dbReference type="ARBA" id="ARBA00022853"/>
    </source>
</evidence>
<sequence>MEKRSEESLTFSVRVFTLQEEVMAEEEHMETHKKEVQVQEEVRREQQVSVYRQGAEQELTLLLTTGLEAQQLTVQDGNRASVFQFTVSKEMDCCQVGGQSFLLSIDKLSLLLQFKSPADMKNFQQLLKRGNDEETMKVCTEKDMRGSEDAESQALSRRHPTTWTEKSPTQVYQFHSCLSQQRSLLQDYLRTTTYQRAILVNETDFKDKVVLDVCCGSGILSFFAVQAGATRVYAVESSPMAKYTKILVQSNSLSERIRVLEGEVEDVSCPDMVDIIISEPIGYMLLNERLMESFLYARKWLKPNGLMFPSCGDIHLAPFSDEQLYFEHYAQASFWQQRSFYGVNLSALHSAAVDEFFRQPIVDTFDVQILMARSVKHCINFMEAKEEDLHRMEIPFMFTLLQSGLVHGLAFWFDVAYLGSKSAVWLSTAPTEPLTRWYQVRCLFQTPLFAKLGQTLSGTVLLVANNRQSYDIHITATVDQSGFRSGNILDLKNPFFSISEEYFCFISSKDSCKTAFKKALLDLIQALHVMLATGAAVTTALAQVDREKIYQWINELSSPETRENALLELSKKRESVPDLAPMLWHSCGTIAALLQEIVNIYPSINPPTLTAHQSNRVCNALALLQCVASHPETRSAFLAAHIPLFLYPFLHTVSKTRPFEYLRLTSLGVIGALVKTDEQEVINFLLTTEIIPLCLRIMESGSELSKTVATFILQKILLDDTGLAYICQTYERFSHVAMILGKMVLQLSKEPSARLLKHVVRCYLRLSDNSRAREALRQCLPDQLKDTTFAQVLKDDTTTKRWLAQLVKNLQEGQVTDPRGIPLPPQ</sequence>
<keyword evidence="18" id="KW-0539">Nucleus</keyword>
<evidence type="ECO:0000256" key="10">
    <source>
        <dbReference type="ARBA" id="ARBA00022679"/>
    </source>
</evidence>
<dbReference type="GO" id="GO:0006325">
    <property type="term" value="P:chromatin organization"/>
    <property type="evidence" value="ECO:0007669"/>
    <property type="project" value="UniProtKB-KW"/>
</dbReference>